<evidence type="ECO:0008006" key="3">
    <source>
        <dbReference type="Google" id="ProtNLM"/>
    </source>
</evidence>
<reference evidence="1 2" key="1">
    <citation type="submission" date="2014-02" db="EMBL/GenBank/DDBJ databases">
        <title>Whole genome sequence of Sphingobium chlorophenolicum NBRC 16172.</title>
        <authorList>
            <person name="Gan H.M."/>
            <person name="Gan H.Y."/>
            <person name="Chew T.H."/>
            <person name="Savka M.A."/>
        </authorList>
    </citation>
    <scope>NUCLEOTIDE SEQUENCE [LARGE SCALE GENOMIC DNA]</scope>
    <source>
        <strain evidence="1 2">NBRC 16172</strain>
    </source>
</reference>
<dbReference type="EMBL" id="JFHR01000018">
    <property type="protein sequence ID" value="KEQ53774.1"/>
    <property type="molecule type" value="Genomic_DNA"/>
</dbReference>
<dbReference type="OrthoDB" id="7399747at2"/>
<comment type="caution">
    <text evidence="1">The sequence shown here is derived from an EMBL/GenBank/DDBJ whole genome shotgun (WGS) entry which is preliminary data.</text>
</comment>
<sequence length="313" mass="33621">MDRLQNLRADDGLLLLGRLDGRLHNSACADIYLARARLSGAAALAGLAGVPISVRDLQAWIAGRSPPPRASEGLNDPYSVAAIFHLALSRDEDAQDPIARATLNVLRSILDDRAEAETYGRDDLAHFGPLWRQVRAAADAPFPDTDLRAVAERVFELSRLTEQVSADASEVVTVDGRSWALPPRSRDRNWLIAAAMPRMIHRGGFTTRTIPSLTLLPKFLPPSPTALTAALAEALAAAAADGLRELEAVERAVRRGRADLKVTKRSKTPALARLLVAYPGLQASVVARLLGVTPQGARKLLASIPRPSGPMLV</sequence>
<organism evidence="1 2">
    <name type="scientific">Sphingobium chlorophenolicum</name>
    <dbReference type="NCBI Taxonomy" id="46429"/>
    <lineage>
        <taxon>Bacteria</taxon>
        <taxon>Pseudomonadati</taxon>
        <taxon>Pseudomonadota</taxon>
        <taxon>Alphaproteobacteria</taxon>
        <taxon>Sphingomonadales</taxon>
        <taxon>Sphingomonadaceae</taxon>
        <taxon>Sphingobium</taxon>
    </lineage>
</organism>
<gene>
    <name evidence="1" type="ORF">BV95_01990</name>
</gene>
<accession>A0A081RF01</accession>
<dbReference type="PATRIC" id="fig|46429.4.peg.1960"/>
<protein>
    <recommendedName>
        <fullName evidence="3">HTH DNA binding domain-containing protein</fullName>
    </recommendedName>
</protein>
<name>A0A081RF01_SPHCR</name>
<evidence type="ECO:0000313" key="2">
    <source>
        <dbReference type="Proteomes" id="UP000028411"/>
    </source>
</evidence>
<dbReference type="AlphaFoldDB" id="A0A081RF01"/>
<dbReference type="RefSeq" id="WP_037450840.1">
    <property type="nucleotide sequence ID" value="NZ_JFHR01000018.1"/>
</dbReference>
<dbReference type="Proteomes" id="UP000028411">
    <property type="component" value="Unassembled WGS sequence"/>
</dbReference>
<dbReference type="eggNOG" id="ENOG5031BX6">
    <property type="taxonomic scope" value="Bacteria"/>
</dbReference>
<proteinExistence type="predicted"/>
<evidence type="ECO:0000313" key="1">
    <source>
        <dbReference type="EMBL" id="KEQ53774.1"/>
    </source>
</evidence>